<dbReference type="InterPro" id="IPR036412">
    <property type="entry name" value="HAD-like_sf"/>
</dbReference>
<proteinExistence type="inferred from homology"/>
<comment type="similarity">
    <text evidence="1">Belongs to the short-chain dehydrogenases/reductases (SDR) family.</text>
</comment>
<dbReference type="InterPro" id="IPR054289">
    <property type="entry name" value="DUF7025"/>
</dbReference>
<comment type="caution">
    <text evidence="5">The sequence shown here is derived from an EMBL/GenBank/DDBJ whole genome shotgun (WGS) entry which is preliminary data.</text>
</comment>
<dbReference type="InterPro" id="IPR001757">
    <property type="entry name" value="P_typ_ATPase"/>
</dbReference>
<name>A0AAE8SZZ2_9PEZI</name>
<keyword evidence="3" id="KW-0560">Oxidoreductase</keyword>
<evidence type="ECO:0000313" key="5">
    <source>
        <dbReference type="EMBL" id="SPO06572.1"/>
    </source>
</evidence>
<dbReference type="InterPro" id="IPR036291">
    <property type="entry name" value="NAD(P)-bd_dom_sf"/>
</dbReference>
<dbReference type="GO" id="GO:0016020">
    <property type="term" value="C:membrane"/>
    <property type="evidence" value="ECO:0007669"/>
    <property type="project" value="InterPro"/>
</dbReference>
<dbReference type="Pfam" id="PF00106">
    <property type="entry name" value="adh_short"/>
    <property type="match status" value="1"/>
</dbReference>
<dbReference type="NCBIfam" id="TIGR01494">
    <property type="entry name" value="ATPase_P-type"/>
    <property type="match status" value="1"/>
</dbReference>
<evidence type="ECO:0000256" key="1">
    <source>
        <dbReference type="ARBA" id="ARBA00006484"/>
    </source>
</evidence>
<dbReference type="Pfam" id="PF00702">
    <property type="entry name" value="Hydrolase"/>
    <property type="match status" value="1"/>
</dbReference>
<evidence type="ECO:0000313" key="6">
    <source>
        <dbReference type="Proteomes" id="UP001187682"/>
    </source>
</evidence>
<dbReference type="PRINTS" id="PR00120">
    <property type="entry name" value="HATPASE"/>
</dbReference>
<dbReference type="AlphaFoldDB" id="A0AAE8SZZ2"/>
<dbReference type="SUPFAM" id="SSF56784">
    <property type="entry name" value="HAD-like"/>
    <property type="match status" value="1"/>
</dbReference>
<dbReference type="InterPro" id="IPR051911">
    <property type="entry name" value="SDR_oxidoreductase"/>
</dbReference>
<protein>
    <recommendedName>
        <fullName evidence="4">DUF7025 domain-containing protein</fullName>
    </recommendedName>
</protein>
<gene>
    <name evidence="5" type="ORF">DNG_09262</name>
</gene>
<dbReference type="InterPro" id="IPR002347">
    <property type="entry name" value="SDR_fam"/>
</dbReference>
<dbReference type="Gene3D" id="3.40.50.1000">
    <property type="entry name" value="HAD superfamily/HAD-like"/>
    <property type="match status" value="1"/>
</dbReference>
<dbReference type="Pfam" id="PF22942">
    <property type="entry name" value="DUF7025"/>
    <property type="match status" value="1"/>
</dbReference>
<dbReference type="GO" id="GO:0016491">
    <property type="term" value="F:oxidoreductase activity"/>
    <property type="evidence" value="ECO:0007669"/>
    <property type="project" value="UniProtKB-KW"/>
</dbReference>
<evidence type="ECO:0000256" key="2">
    <source>
        <dbReference type="ARBA" id="ARBA00022857"/>
    </source>
</evidence>
<dbReference type="PROSITE" id="PS00061">
    <property type="entry name" value="ADH_SHORT"/>
    <property type="match status" value="1"/>
</dbReference>
<dbReference type="PRINTS" id="PR00119">
    <property type="entry name" value="CATATPASE"/>
</dbReference>
<evidence type="ECO:0000256" key="3">
    <source>
        <dbReference type="ARBA" id="ARBA00023002"/>
    </source>
</evidence>
<dbReference type="GO" id="GO:0005524">
    <property type="term" value="F:ATP binding"/>
    <property type="evidence" value="ECO:0007669"/>
    <property type="project" value="InterPro"/>
</dbReference>
<dbReference type="GO" id="GO:0016887">
    <property type="term" value="F:ATP hydrolysis activity"/>
    <property type="evidence" value="ECO:0007669"/>
    <property type="project" value="InterPro"/>
</dbReference>
<dbReference type="PANTHER" id="PTHR43976:SF16">
    <property type="entry name" value="SHORT-CHAIN DEHYDROGENASE_REDUCTASE FAMILY PROTEIN"/>
    <property type="match status" value="1"/>
</dbReference>
<organism evidence="5 6">
    <name type="scientific">Cephalotrichum gorgonifer</name>
    <dbReference type="NCBI Taxonomy" id="2041049"/>
    <lineage>
        <taxon>Eukaryota</taxon>
        <taxon>Fungi</taxon>
        <taxon>Dikarya</taxon>
        <taxon>Ascomycota</taxon>
        <taxon>Pezizomycotina</taxon>
        <taxon>Sordariomycetes</taxon>
        <taxon>Hypocreomycetidae</taxon>
        <taxon>Microascales</taxon>
        <taxon>Microascaceae</taxon>
        <taxon>Cephalotrichum</taxon>
    </lineage>
</organism>
<dbReference type="InterPro" id="IPR020904">
    <property type="entry name" value="Sc_DH/Rdtase_CS"/>
</dbReference>
<dbReference type="Proteomes" id="UP001187682">
    <property type="component" value="Unassembled WGS sequence"/>
</dbReference>
<accession>A0AAE8SZZ2</accession>
<feature type="domain" description="DUF7025" evidence="4">
    <location>
        <begin position="403"/>
        <end position="500"/>
    </location>
</feature>
<dbReference type="EMBL" id="ONZQ02000016">
    <property type="protein sequence ID" value="SPO06572.1"/>
    <property type="molecule type" value="Genomic_DNA"/>
</dbReference>
<sequence length="568" mass="62795">MLTGDHPETAKAIAIEVGILPSRMERVARDVAAAIVMTAMQFDALLDNEVDKLPVLPLVIARCAPSTKVRMIEALHRRKRFCAMTGDGVNDSPSLRRADVGIAMGLSGSDVAKDASDIVLTDDNFASIVAAIEEDRRIFDNIQKFVLHVLAENIAQAGTLLVGLVFKDRHGLSVFPLAPVEIVWIIDVLVNNTGFAYIGAIEESEDAEVKAQFDINIFAILRIIRATLPHFRSRKSRIIMNLSSVGGFLGFLSNGIYCATKFAIEGLTESLAAEVAPFGIHCVIVEPGYFRTAFLANPASGGNVALAMAAYEGTSVHEVRKAFETINGKQPGDPVAGAARMWEYVAGEGYFVGKKKLLRLPLGSDCGGALKGHIEGLTEVLGHYEDNSPYLNATFQPISEQLSTLLAKKEITYDLLWALFEPNAEVYTTCPGTGAPRCVVLNHCEERKKMDGSRYMYLESRYLNTDGKVLGEVTTGLEIPHFRGTKQIEHLQAYPLQYHPEKDRVRRDLIRYGCTFVSLIGIHHRHYKGKAFFIDIENDDEIVARYIKGRIMVDKICFQERMPNYPRG</sequence>
<evidence type="ECO:0000259" key="4">
    <source>
        <dbReference type="Pfam" id="PF22942"/>
    </source>
</evidence>
<keyword evidence="6" id="KW-1185">Reference proteome</keyword>
<dbReference type="InterPro" id="IPR023214">
    <property type="entry name" value="HAD_sf"/>
</dbReference>
<dbReference type="PANTHER" id="PTHR43976">
    <property type="entry name" value="SHORT CHAIN DEHYDROGENASE"/>
    <property type="match status" value="1"/>
</dbReference>
<dbReference type="SUPFAM" id="SSF51735">
    <property type="entry name" value="NAD(P)-binding Rossmann-fold domains"/>
    <property type="match status" value="1"/>
</dbReference>
<dbReference type="Gene3D" id="3.40.50.720">
    <property type="entry name" value="NAD(P)-binding Rossmann-like Domain"/>
    <property type="match status" value="1"/>
</dbReference>
<keyword evidence="2" id="KW-0521">NADP</keyword>
<reference evidence="5" key="1">
    <citation type="submission" date="2018-03" db="EMBL/GenBank/DDBJ databases">
        <authorList>
            <person name="Guldener U."/>
        </authorList>
    </citation>
    <scope>NUCLEOTIDE SEQUENCE</scope>
</reference>